<name>A0A1Y1HRZ9_KLENI</name>
<dbReference type="SMART" id="SM00239">
    <property type="entry name" value="C2"/>
    <property type="match status" value="3"/>
</dbReference>
<evidence type="ECO:0000313" key="10">
    <source>
        <dbReference type="EMBL" id="GAQ80873.1"/>
    </source>
</evidence>
<keyword evidence="5" id="KW-0472">Membrane</keyword>
<feature type="domain" description="C2" evidence="8">
    <location>
        <begin position="580"/>
        <end position="695"/>
    </location>
</feature>
<dbReference type="InterPro" id="IPR000008">
    <property type="entry name" value="C2_dom"/>
</dbReference>
<evidence type="ECO:0000259" key="8">
    <source>
        <dbReference type="PROSITE" id="PS50004"/>
    </source>
</evidence>
<evidence type="ECO:0000256" key="2">
    <source>
        <dbReference type="ARBA" id="ARBA00022448"/>
    </source>
</evidence>
<dbReference type="SUPFAM" id="SSF49562">
    <property type="entry name" value="C2 domain (Calcium/lipid-binding domain, CaLB)"/>
    <property type="match status" value="3"/>
</dbReference>
<feature type="region of interest" description="Disordered" evidence="7">
    <location>
        <begin position="283"/>
        <end position="307"/>
    </location>
</feature>
<dbReference type="OrthoDB" id="270970at2759"/>
<evidence type="ECO:0000259" key="9">
    <source>
        <dbReference type="PROSITE" id="PS51847"/>
    </source>
</evidence>
<dbReference type="InterPro" id="IPR031468">
    <property type="entry name" value="SMP_LBD"/>
</dbReference>
<feature type="domain" description="C2" evidence="8">
    <location>
        <begin position="435"/>
        <end position="551"/>
    </location>
</feature>
<dbReference type="PROSITE" id="PS50004">
    <property type="entry name" value="C2"/>
    <property type="match status" value="3"/>
</dbReference>
<evidence type="ECO:0000256" key="3">
    <source>
        <dbReference type="ARBA" id="ARBA00023055"/>
    </source>
</evidence>
<feature type="domain" description="C2" evidence="8">
    <location>
        <begin position="245"/>
        <end position="383"/>
    </location>
</feature>
<dbReference type="PRINTS" id="PR00360">
    <property type="entry name" value="C2DOMAIN"/>
</dbReference>
<comment type="subcellular location">
    <subcellularLocation>
        <location evidence="1">Membrane</location>
    </subcellularLocation>
</comment>
<gene>
    <name evidence="10" type="ORF">KFL_000650060</name>
</gene>
<evidence type="ECO:0000313" key="11">
    <source>
        <dbReference type="Proteomes" id="UP000054558"/>
    </source>
</evidence>
<proteinExistence type="predicted"/>
<organism evidence="10 11">
    <name type="scientific">Klebsormidium nitens</name>
    <name type="common">Green alga</name>
    <name type="synonym">Ulothrix nitens</name>
    <dbReference type="NCBI Taxonomy" id="105231"/>
    <lineage>
        <taxon>Eukaryota</taxon>
        <taxon>Viridiplantae</taxon>
        <taxon>Streptophyta</taxon>
        <taxon>Klebsormidiophyceae</taxon>
        <taxon>Klebsormidiales</taxon>
        <taxon>Klebsormidiaceae</taxon>
        <taxon>Klebsormidium</taxon>
    </lineage>
</organism>
<evidence type="ECO:0000256" key="5">
    <source>
        <dbReference type="ARBA" id="ARBA00023136"/>
    </source>
</evidence>
<keyword evidence="2" id="KW-0813">Transport</keyword>
<keyword evidence="11" id="KW-1185">Reference proteome</keyword>
<dbReference type="PANTHER" id="PTHR47264">
    <property type="entry name" value="OS01G0128800 PROTEIN"/>
    <property type="match status" value="1"/>
</dbReference>
<keyword evidence="4" id="KW-0446">Lipid-binding</keyword>
<dbReference type="AlphaFoldDB" id="A0A1Y1HRZ9"/>
<dbReference type="EMBL" id="DF237014">
    <property type="protein sequence ID" value="GAQ80873.1"/>
    <property type="molecule type" value="Genomic_DNA"/>
</dbReference>
<feature type="domain" description="SMP-LTD" evidence="9">
    <location>
        <begin position="66"/>
        <end position="253"/>
    </location>
</feature>
<keyword evidence="3" id="KW-0445">Lipid transport</keyword>
<dbReference type="Proteomes" id="UP000054558">
    <property type="component" value="Unassembled WGS sequence"/>
</dbReference>
<dbReference type="GO" id="GO:0016020">
    <property type="term" value="C:membrane"/>
    <property type="evidence" value="ECO:0007669"/>
    <property type="project" value="UniProtKB-SubCell"/>
</dbReference>
<feature type="coiled-coil region" evidence="6">
    <location>
        <begin position="756"/>
        <end position="831"/>
    </location>
</feature>
<dbReference type="Pfam" id="PF00168">
    <property type="entry name" value="C2"/>
    <property type="match status" value="3"/>
</dbReference>
<dbReference type="STRING" id="105231.A0A1Y1HRZ9"/>
<dbReference type="InterPro" id="IPR035892">
    <property type="entry name" value="C2_domain_sf"/>
</dbReference>
<dbReference type="OMA" id="HCEWLNR"/>
<evidence type="ECO:0000256" key="7">
    <source>
        <dbReference type="SAM" id="MobiDB-lite"/>
    </source>
</evidence>
<dbReference type="PANTHER" id="PTHR47264:SF3">
    <property type="entry name" value="SYNAPTOTAGMIN-5 ISOFORM X1"/>
    <property type="match status" value="1"/>
</dbReference>
<dbReference type="GO" id="GO:0006869">
    <property type="term" value="P:lipid transport"/>
    <property type="evidence" value="ECO:0007669"/>
    <property type="project" value="UniProtKB-KW"/>
</dbReference>
<protein>
    <submittedName>
        <fullName evidence="10">Uncharacterized protein</fullName>
    </submittedName>
</protein>
<keyword evidence="6" id="KW-0175">Coiled coil</keyword>
<evidence type="ECO:0000256" key="6">
    <source>
        <dbReference type="SAM" id="Coils"/>
    </source>
</evidence>
<reference evidence="10 11" key="1">
    <citation type="journal article" date="2014" name="Nat. Commun.">
        <title>Klebsormidium flaccidum genome reveals primary factors for plant terrestrial adaptation.</title>
        <authorList>
            <person name="Hori K."/>
            <person name="Maruyama F."/>
            <person name="Fujisawa T."/>
            <person name="Togashi T."/>
            <person name="Yamamoto N."/>
            <person name="Seo M."/>
            <person name="Sato S."/>
            <person name="Yamada T."/>
            <person name="Mori H."/>
            <person name="Tajima N."/>
            <person name="Moriyama T."/>
            <person name="Ikeuchi M."/>
            <person name="Watanabe M."/>
            <person name="Wada H."/>
            <person name="Kobayashi K."/>
            <person name="Saito M."/>
            <person name="Masuda T."/>
            <person name="Sasaki-Sekimoto Y."/>
            <person name="Mashiguchi K."/>
            <person name="Awai K."/>
            <person name="Shimojima M."/>
            <person name="Masuda S."/>
            <person name="Iwai M."/>
            <person name="Nobusawa T."/>
            <person name="Narise T."/>
            <person name="Kondo S."/>
            <person name="Saito H."/>
            <person name="Sato R."/>
            <person name="Murakawa M."/>
            <person name="Ihara Y."/>
            <person name="Oshima-Yamada Y."/>
            <person name="Ohtaka K."/>
            <person name="Satoh M."/>
            <person name="Sonobe K."/>
            <person name="Ishii M."/>
            <person name="Ohtani R."/>
            <person name="Kanamori-Sato M."/>
            <person name="Honoki R."/>
            <person name="Miyazaki D."/>
            <person name="Mochizuki H."/>
            <person name="Umetsu J."/>
            <person name="Higashi K."/>
            <person name="Shibata D."/>
            <person name="Kamiya Y."/>
            <person name="Sato N."/>
            <person name="Nakamura Y."/>
            <person name="Tabata S."/>
            <person name="Ida S."/>
            <person name="Kurokawa K."/>
            <person name="Ohta H."/>
        </authorList>
    </citation>
    <scope>NUCLEOTIDE SEQUENCE [LARGE SCALE GENOMIC DNA]</scope>
    <source>
        <strain evidence="10 11">NIES-2285</strain>
    </source>
</reference>
<dbReference type="GO" id="GO:0008289">
    <property type="term" value="F:lipid binding"/>
    <property type="evidence" value="ECO:0007669"/>
    <property type="project" value="UniProtKB-KW"/>
</dbReference>
<dbReference type="CDD" id="cd00030">
    <property type="entry name" value="C2"/>
    <property type="match status" value="3"/>
</dbReference>
<accession>A0A1Y1HRZ9</accession>
<dbReference type="Gene3D" id="2.60.40.150">
    <property type="entry name" value="C2 domain"/>
    <property type="match status" value="3"/>
</dbReference>
<dbReference type="CDD" id="cd21669">
    <property type="entry name" value="SMP_SF"/>
    <property type="match status" value="1"/>
</dbReference>
<evidence type="ECO:0000256" key="1">
    <source>
        <dbReference type="ARBA" id="ARBA00004370"/>
    </source>
</evidence>
<dbReference type="PROSITE" id="PS51847">
    <property type="entry name" value="SMP"/>
    <property type="match status" value="1"/>
</dbReference>
<sequence length="835" mass="92239">MLKLLIPVVVLAWLLERFLVPFSNWVPLVAAVWLALEFSRVRTRAAVDRLNRKWERFHLSNALATAPETTQWLNKLLQTVWPNYLEPRLVQEYLRIVQKQLREKRPKSIQSIEVEEFSLGTAPPQMGSTKTYWSNDATGKVSLYMDFLFDTTDMSVVLGAKLAGPLKGRAVRLIVSHVFVKGQLKFIPILDGQAVLYSFADPPEVHVGVAVAGGSSSLSLSDLPGVATWLERLLLEALVKTMLEPRRRIRTLPLRNLHKHAVSGVLQVTVVSASGLQSLTPAGSQGTWLTKRKSDAESQSASAPPSPYVELSVGGLARKTRVERATLEPLWDETMELPLHGSLSTLYVRAYDAGERNVRQAPMGEADLKIQYVADDSTIFYAVGRDEAVIAHRAECCEKGVVVTLPLLDSASGEVTLRLTMKEWHFAESAPATAVPAVPSMSRIDSVSLLTGRTIRVTVVGARELKPADYSGFSDPYVKLQYGSITRKTKTVAQNLNPIWNETFEFKELSGGEHLRLRVFDSDKLQMDQSLGVARVNLLNLVEGMQREVWVPLEKANTGEVRLQLEVLGKDYDLAREADAVAASNAHVSTVTKSEGPATIEVTLVEARNLKAADWNGTSDPYVSVKYGAVKQRSKVIYKTLTPQWHQTLEFKDSGAKHLALHVKDYNTVMSSTSIGHCQVSLEGLEDNATRDIWATLTGVKKGEIHLQITRRVATKVVSTEAVKPPLEKLAPEVIAASKLQIQTDKMYALLQQALALTSDEELKTVLGELEQAEEERGGIVAQLEKDRNTLVAKIKEFEQVIIAHGGFASVMRAQADRDVLVAKVKQLEDAMSGL</sequence>
<evidence type="ECO:0000256" key="4">
    <source>
        <dbReference type="ARBA" id="ARBA00023121"/>
    </source>
</evidence>